<dbReference type="Pfam" id="PF00450">
    <property type="entry name" value="Peptidase_S10"/>
    <property type="match status" value="1"/>
</dbReference>
<dbReference type="SUPFAM" id="SSF53474">
    <property type="entry name" value="alpha/beta-Hydrolases"/>
    <property type="match status" value="1"/>
</dbReference>
<dbReference type="PANTHER" id="PTHR11802">
    <property type="entry name" value="SERINE PROTEASE FAMILY S10 SERINE CARBOXYPEPTIDASE"/>
    <property type="match status" value="1"/>
</dbReference>
<evidence type="ECO:0000313" key="8">
    <source>
        <dbReference type="EMBL" id="CAI8028704.1"/>
    </source>
</evidence>
<proteinExistence type="inferred from homology"/>
<dbReference type="InterPro" id="IPR018202">
    <property type="entry name" value="Ser_caboxypep_ser_AS"/>
</dbReference>
<keyword evidence="6" id="KW-0325">Glycoprotein</keyword>
<keyword evidence="3 7" id="KW-0645">Protease</keyword>
<gene>
    <name evidence="8" type="ORF">GBAR_LOCUS16333</name>
</gene>
<comment type="similarity">
    <text evidence="1 7">Belongs to the peptidase S10 family.</text>
</comment>
<dbReference type="GO" id="GO:0004185">
    <property type="term" value="F:serine-type carboxypeptidase activity"/>
    <property type="evidence" value="ECO:0007669"/>
    <property type="project" value="UniProtKB-UniRule"/>
</dbReference>
<evidence type="ECO:0000256" key="7">
    <source>
        <dbReference type="RuleBase" id="RU361156"/>
    </source>
</evidence>
<evidence type="ECO:0000313" key="9">
    <source>
        <dbReference type="Proteomes" id="UP001174909"/>
    </source>
</evidence>
<evidence type="ECO:0000256" key="4">
    <source>
        <dbReference type="ARBA" id="ARBA00022729"/>
    </source>
</evidence>
<evidence type="ECO:0000256" key="3">
    <source>
        <dbReference type="ARBA" id="ARBA00022670"/>
    </source>
</evidence>
<accession>A0AA35WQ65</accession>
<comment type="caution">
    <text evidence="8">The sequence shown here is derived from an EMBL/GenBank/DDBJ whole genome shotgun (WGS) entry which is preliminary data.</text>
</comment>
<dbReference type="InterPro" id="IPR029058">
    <property type="entry name" value="AB_hydrolase_fold"/>
</dbReference>
<dbReference type="GO" id="GO:0006508">
    <property type="term" value="P:proteolysis"/>
    <property type="evidence" value="ECO:0007669"/>
    <property type="project" value="UniProtKB-KW"/>
</dbReference>
<keyword evidence="9" id="KW-1185">Reference proteome</keyword>
<dbReference type="Proteomes" id="UP001174909">
    <property type="component" value="Unassembled WGS sequence"/>
</dbReference>
<feature type="chain" id="PRO_5041483986" description="Carboxypeptidase" evidence="7">
    <location>
        <begin position="25"/>
        <end position="374"/>
    </location>
</feature>
<feature type="signal peptide" evidence="7">
    <location>
        <begin position="1"/>
        <end position="24"/>
    </location>
</feature>
<evidence type="ECO:0000256" key="1">
    <source>
        <dbReference type="ARBA" id="ARBA00009431"/>
    </source>
</evidence>
<sequence length="374" mass="41844">MAKKMSRFVGTTILLVLLPALALCSYPWPDNVTQHKGYIEVNKTHGVNLFYWFFESRSNPASDPLVVWLTGGPGCSSELALLTENGPFLINGTADPVYNPYGWNAVSNLLYVDQPAGTGFSYVTNPLGYETNERQIATELWDFIRQFYQLYPKYSTLDLYIFGESYAGHYVPATGQVIVESNSIYAKNLKGIGIGNGWVDPLLQYADYSKYMLMEGLIDQSTADAAADLYTGCKDLIDLGLYGPAFFECQFIESFVLGAAEIKAGRSINVYDIREKCEHPPLCYNMDNITEFLNKPEVMEDLGVKRKWEACRKIEELLLIGDWVHSFQSAAGIVLGHGRRVVAYSGKDDFICNYLGGKDWVESTKWSGQACIII</sequence>
<dbReference type="PANTHER" id="PTHR11802:SF113">
    <property type="entry name" value="SERINE CARBOXYPEPTIDASE CTSA-4.1"/>
    <property type="match status" value="1"/>
</dbReference>
<organism evidence="8 9">
    <name type="scientific">Geodia barretti</name>
    <name type="common">Barrett's horny sponge</name>
    <dbReference type="NCBI Taxonomy" id="519541"/>
    <lineage>
        <taxon>Eukaryota</taxon>
        <taxon>Metazoa</taxon>
        <taxon>Porifera</taxon>
        <taxon>Demospongiae</taxon>
        <taxon>Heteroscleromorpha</taxon>
        <taxon>Tetractinellida</taxon>
        <taxon>Astrophorina</taxon>
        <taxon>Geodiidae</taxon>
        <taxon>Geodia</taxon>
    </lineage>
</organism>
<dbReference type="Gene3D" id="3.40.50.1820">
    <property type="entry name" value="alpha/beta hydrolase"/>
    <property type="match status" value="1"/>
</dbReference>
<name>A0AA35WQ65_GEOBA</name>
<keyword evidence="5 7" id="KW-0378">Hydrolase</keyword>
<reference evidence="8" key="1">
    <citation type="submission" date="2023-03" db="EMBL/GenBank/DDBJ databases">
        <authorList>
            <person name="Steffen K."/>
            <person name="Cardenas P."/>
        </authorList>
    </citation>
    <scope>NUCLEOTIDE SEQUENCE</scope>
</reference>
<keyword evidence="4 7" id="KW-0732">Signal</keyword>
<evidence type="ECO:0000256" key="6">
    <source>
        <dbReference type="ARBA" id="ARBA00023180"/>
    </source>
</evidence>
<dbReference type="EC" id="3.4.16.-" evidence="7"/>
<dbReference type="AlphaFoldDB" id="A0AA35WQ65"/>
<dbReference type="PRINTS" id="PR00724">
    <property type="entry name" value="CRBOXYPTASEC"/>
</dbReference>
<dbReference type="InterPro" id="IPR001563">
    <property type="entry name" value="Peptidase_S10"/>
</dbReference>
<dbReference type="PROSITE" id="PS00131">
    <property type="entry name" value="CARBOXYPEPT_SER_SER"/>
    <property type="match status" value="1"/>
</dbReference>
<dbReference type="EMBL" id="CASHTH010002356">
    <property type="protein sequence ID" value="CAI8028704.1"/>
    <property type="molecule type" value="Genomic_DNA"/>
</dbReference>
<evidence type="ECO:0000256" key="5">
    <source>
        <dbReference type="ARBA" id="ARBA00022801"/>
    </source>
</evidence>
<protein>
    <recommendedName>
        <fullName evidence="7">Carboxypeptidase</fullName>
        <ecNumber evidence="7">3.4.16.-</ecNumber>
    </recommendedName>
</protein>
<evidence type="ECO:0000256" key="2">
    <source>
        <dbReference type="ARBA" id="ARBA00022645"/>
    </source>
</evidence>
<keyword evidence="2 7" id="KW-0121">Carboxypeptidase</keyword>